<gene>
    <name evidence="1" type="ORF">K488DRAFT_39969</name>
</gene>
<keyword evidence="2" id="KW-1185">Reference proteome</keyword>
<dbReference type="EMBL" id="MU273466">
    <property type="protein sequence ID" value="KAI0037043.1"/>
    <property type="molecule type" value="Genomic_DNA"/>
</dbReference>
<reference evidence="1" key="2">
    <citation type="journal article" date="2022" name="New Phytol.">
        <title>Evolutionary transition to the ectomycorrhizal habit in the genomes of a hyperdiverse lineage of mushroom-forming fungi.</title>
        <authorList>
            <person name="Looney B."/>
            <person name="Miyauchi S."/>
            <person name="Morin E."/>
            <person name="Drula E."/>
            <person name="Courty P.E."/>
            <person name="Kohler A."/>
            <person name="Kuo A."/>
            <person name="LaButti K."/>
            <person name="Pangilinan J."/>
            <person name="Lipzen A."/>
            <person name="Riley R."/>
            <person name="Andreopoulos W."/>
            <person name="He G."/>
            <person name="Johnson J."/>
            <person name="Nolan M."/>
            <person name="Tritt A."/>
            <person name="Barry K.W."/>
            <person name="Grigoriev I.V."/>
            <person name="Nagy L.G."/>
            <person name="Hibbett D."/>
            <person name="Henrissat B."/>
            <person name="Matheny P.B."/>
            <person name="Labbe J."/>
            <person name="Martin F.M."/>
        </authorList>
    </citation>
    <scope>NUCLEOTIDE SEQUENCE</scope>
    <source>
        <strain evidence="1">EC-137</strain>
    </source>
</reference>
<evidence type="ECO:0000313" key="2">
    <source>
        <dbReference type="Proteomes" id="UP000814128"/>
    </source>
</evidence>
<dbReference type="Proteomes" id="UP000814128">
    <property type="component" value="Unassembled WGS sequence"/>
</dbReference>
<feature type="non-terminal residue" evidence="1">
    <location>
        <position position="327"/>
    </location>
</feature>
<accession>A0ACB8QZQ9</accession>
<comment type="caution">
    <text evidence="1">The sequence shown here is derived from an EMBL/GenBank/DDBJ whole genome shotgun (WGS) entry which is preliminary data.</text>
</comment>
<evidence type="ECO:0000313" key="1">
    <source>
        <dbReference type="EMBL" id="KAI0037043.1"/>
    </source>
</evidence>
<sequence>MASVSRLTAEKNAKAVHEIALLPGNDRCADCKTRNPRWASHNLGIFICVSCASIHRKIGTHITKVKSLTLDSWTKEQVDNMRNIGNIKSNQYFNPDEVRHPPPTNLVDSERDGELEKFIRDKYEFKRFINKSAVVQQHLGPSRSAASIRDHPPTRSATAPLASSNPSVLVSPTAAPTPTTTFASQQPHPSLQPATSHAPLQRSATNPFPQQPFPTSTLQVPPAQSTGPTGGMWSDLISLQTPQAPAVNASLPLQYTVPPSQPMTIPSQQTSLSPASYLGSELPGTSSSFAASTLPNFSANTVSNFAVSSSPGFAANPSPNFADAAGP</sequence>
<protein>
    <submittedName>
        <fullName evidence="1">GTPase activating protein for Arf-domain-containing protein</fullName>
    </submittedName>
</protein>
<proteinExistence type="predicted"/>
<reference evidence="1" key="1">
    <citation type="submission" date="2021-02" db="EMBL/GenBank/DDBJ databases">
        <authorList>
            <consortium name="DOE Joint Genome Institute"/>
            <person name="Ahrendt S."/>
            <person name="Looney B.P."/>
            <person name="Miyauchi S."/>
            <person name="Morin E."/>
            <person name="Drula E."/>
            <person name="Courty P.E."/>
            <person name="Chicoki N."/>
            <person name="Fauchery L."/>
            <person name="Kohler A."/>
            <person name="Kuo A."/>
            <person name="Labutti K."/>
            <person name="Pangilinan J."/>
            <person name="Lipzen A."/>
            <person name="Riley R."/>
            <person name="Andreopoulos W."/>
            <person name="He G."/>
            <person name="Johnson J."/>
            <person name="Barry K.W."/>
            <person name="Grigoriev I.V."/>
            <person name="Nagy L."/>
            <person name="Hibbett D."/>
            <person name="Henrissat B."/>
            <person name="Matheny P.B."/>
            <person name="Labbe J."/>
            <person name="Martin F."/>
        </authorList>
    </citation>
    <scope>NUCLEOTIDE SEQUENCE</scope>
    <source>
        <strain evidence="1">EC-137</strain>
    </source>
</reference>
<name>A0ACB8QZQ9_9AGAM</name>
<organism evidence="1 2">
    <name type="scientific">Vararia minispora EC-137</name>
    <dbReference type="NCBI Taxonomy" id="1314806"/>
    <lineage>
        <taxon>Eukaryota</taxon>
        <taxon>Fungi</taxon>
        <taxon>Dikarya</taxon>
        <taxon>Basidiomycota</taxon>
        <taxon>Agaricomycotina</taxon>
        <taxon>Agaricomycetes</taxon>
        <taxon>Russulales</taxon>
        <taxon>Lachnocladiaceae</taxon>
        <taxon>Vararia</taxon>
    </lineage>
</organism>